<evidence type="ECO:0000256" key="4">
    <source>
        <dbReference type="ARBA" id="ARBA00023052"/>
    </source>
</evidence>
<sequence>MTGELTETVPSSRLASRVLAELINRGVRDVVVCPGSRSQALALAAAEAERLGVIRLHVRVDERSAAFFALGIARETGVPAAVVVTSGTAVANLAPAVLEAFHARVPMLLLSADRPAELRGIRANQTVWSNWFLSEFTRRMVDIPAIEAGPDADAYLDTVQELVADAYERAVGDIHGPGPAHLNIGFRDPLSGGPTGLAEDLARGRLEMEAEHRPGLQERLELVCCEICGPEPEAVEACTHRRATELECYVHGSDGAAPLAVVVAGADAGPVASDFAHAAGLPLLAEPSSGARFGREAIQHWEELLADPGLAAEIERVIVFGSPTLTRAVPALVRREGVETVVVDSAGPDGPPAGAERFNPGRSVGAFALSAAVAEGYDPAAVKPWLGAWVIRDRELRAARTTVHAPDLEAARATGYKDRSAYARAEVAVLRESVTREHLCEALWLATWPHDRLVLAASRLIRVMNRMAPPRSIPVHANRGLAGIDGTVATALGIAVASQASDSPAQAAGTTRVLLGDLALLHDAGSLLLPSAVDASGEQIEPLPRVQVFVGNDGGGTIFDGLEAAGTAGAQDFERVMYTPQRADLRALAEAYGWAYERIEDRGALDRLLTAPVTGPALIEVPLAR</sequence>
<dbReference type="HAMAP" id="MF_01659">
    <property type="entry name" value="MenD"/>
    <property type="match status" value="1"/>
</dbReference>
<dbReference type="RefSeq" id="WP_236022077.1">
    <property type="nucleotide sequence ID" value="NZ_CAJVAP010000022.1"/>
</dbReference>
<dbReference type="CDD" id="cd07037">
    <property type="entry name" value="TPP_PYR_MenD"/>
    <property type="match status" value="1"/>
</dbReference>
<comment type="caution">
    <text evidence="7">The sequence shown here is derived from an EMBL/GenBank/DDBJ whole genome shotgun (WGS) entry which is preliminary data.</text>
</comment>
<dbReference type="Pfam" id="PF02776">
    <property type="entry name" value="TPP_enzyme_N"/>
    <property type="match status" value="1"/>
</dbReference>
<evidence type="ECO:0000313" key="8">
    <source>
        <dbReference type="Proteomes" id="UP000693892"/>
    </source>
</evidence>
<evidence type="ECO:0000256" key="5">
    <source>
        <dbReference type="HAMAP-Rule" id="MF_01659"/>
    </source>
</evidence>
<comment type="subunit">
    <text evidence="5">Homodimer.</text>
</comment>
<dbReference type="GO" id="GO:0030976">
    <property type="term" value="F:thiamine pyrophosphate binding"/>
    <property type="evidence" value="ECO:0007669"/>
    <property type="project" value="UniProtKB-UniRule"/>
</dbReference>
<evidence type="ECO:0000256" key="3">
    <source>
        <dbReference type="ARBA" id="ARBA00022842"/>
    </source>
</evidence>
<reference evidence="7" key="1">
    <citation type="submission" date="2021-06" db="EMBL/GenBank/DDBJ databases">
        <authorList>
            <person name="Criscuolo A."/>
        </authorList>
    </citation>
    <scope>NUCLEOTIDE SEQUENCE</scope>
    <source>
        <strain evidence="7">CIP111803</strain>
    </source>
</reference>
<dbReference type="InterPro" id="IPR012001">
    <property type="entry name" value="Thiamin_PyroP_enz_TPP-bd_dom"/>
</dbReference>
<dbReference type="Proteomes" id="UP000693892">
    <property type="component" value="Unassembled WGS sequence"/>
</dbReference>
<keyword evidence="4 5" id="KW-0786">Thiamine pyrophosphate</keyword>
<organism evidence="7 8">
    <name type="scientific">Leucobacter soli</name>
    <dbReference type="NCBI Taxonomy" id="2812850"/>
    <lineage>
        <taxon>Bacteria</taxon>
        <taxon>Bacillati</taxon>
        <taxon>Actinomycetota</taxon>
        <taxon>Actinomycetes</taxon>
        <taxon>Micrococcales</taxon>
        <taxon>Microbacteriaceae</taxon>
        <taxon>Leucobacter</taxon>
    </lineage>
</organism>
<evidence type="ECO:0000256" key="2">
    <source>
        <dbReference type="ARBA" id="ARBA00022723"/>
    </source>
</evidence>
<evidence type="ECO:0000259" key="6">
    <source>
        <dbReference type="Pfam" id="PF02776"/>
    </source>
</evidence>
<comment type="function">
    <text evidence="5">Catalyzes the thiamine diphosphate-dependent decarboxylation of 2-oxoglutarate and the subsequent addition of the resulting succinic semialdehyde-thiamine pyrophosphate anion to isochorismate to yield 2-succinyl-5-enolpyruvyl-6-hydroxy-3-cyclohexene-1-carboxylate (SEPHCHC).</text>
</comment>
<feature type="domain" description="Thiamine pyrophosphate enzyme N-terminal TPP-binding" evidence="6">
    <location>
        <begin position="17"/>
        <end position="125"/>
    </location>
</feature>
<keyword evidence="5" id="KW-0474">Menaquinone biosynthesis</keyword>
<comment type="pathway">
    <text evidence="5">Quinol/quinone metabolism; 1,4-dihydroxy-2-naphthoate biosynthesis; 1,4-dihydroxy-2-naphthoate from chorismate: step 2/7.</text>
</comment>
<dbReference type="PIRSF" id="PIRSF004983">
    <property type="entry name" value="MenD"/>
    <property type="match status" value="1"/>
</dbReference>
<keyword evidence="8" id="KW-1185">Reference proteome</keyword>
<dbReference type="GO" id="GO:0009234">
    <property type="term" value="P:menaquinone biosynthetic process"/>
    <property type="evidence" value="ECO:0007669"/>
    <property type="project" value="UniProtKB-UniRule"/>
</dbReference>
<evidence type="ECO:0000313" key="7">
    <source>
        <dbReference type="EMBL" id="CAG7615576.1"/>
    </source>
</evidence>
<protein>
    <recommendedName>
        <fullName evidence="5">2-succinyl-5-enolpyruvyl-6-hydroxy-3-cyclohexene-1-carboxylate synthase</fullName>
        <shortName evidence="5">SEPHCHC synthase</shortName>
        <ecNumber evidence="5">2.2.1.9</ecNumber>
    </recommendedName>
    <alternativeName>
        <fullName evidence="5">Menaquinone biosynthesis protein MenD</fullName>
    </alternativeName>
</protein>
<proteinExistence type="inferred from homology"/>
<keyword evidence="1 5" id="KW-0808">Transferase</keyword>
<keyword evidence="2 5" id="KW-0479">Metal-binding</keyword>
<dbReference type="NCBIfam" id="TIGR00173">
    <property type="entry name" value="menD"/>
    <property type="match status" value="1"/>
</dbReference>
<comment type="cofactor">
    <cofactor evidence="5">
        <name>Mg(2+)</name>
        <dbReference type="ChEBI" id="CHEBI:18420"/>
    </cofactor>
    <cofactor evidence="5">
        <name>Mn(2+)</name>
        <dbReference type="ChEBI" id="CHEBI:29035"/>
    </cofactor>
</comment>
<gene>
    <name evidence="5 7" type="primary">menD</name>
    <name evidence="7" type="ORF">LEUCIP111803_01891</name>
</gene>
<dbReference type="InterPro" id="IPR004433">
    <property type="entry name" value="MenaQ_synth_MenD"/>
</dbReference>
<dbReference type="EMBL" id="CAJVAP010000022">
    <property type="protein sequence ID" value="CAG7615576.1"/>
    <property type="molecule type" value="Genomic_DNA"/>
</dbReference>
<comment type="similarity">
    <text evidence="5">Belongs to the TPP enzyme family. MenD subfamily.</text>
</comment>
<keyword evidence="3 5" id="KW-0460">Magnesium</keyword>
<name>A0A916NPK8_9MICO</name>
<dbReference type="PANTHER" id="PTHR42916:SF1">
    <property type="entry name" value="PROTEIN PHYLLO, CHLOROPLASTIC"/>
    <property type="match status" value="1"/>
</dbReference>
<dbReference type="PANTHER" id="PTHR42916">
    <property type="entry name" value="2-SUCCINYL-5-ENOLPYRUVYL-6-HYDROXY-3-CYCLOHEXENE-1-CARBOXYLATE SYNTHASE"/>
    <property type="match status" value="1"/>
</dbReference>
<dbReference type="GO" id="GO:0000287">
    <property type="term" value="F:magnesium ion binding"/>
    <property type="evidence" value="ECO:0007669"/>
    <property type="project" value="UniProtKB-UniRule"/>
</dbReference>
<comment type="pathway">
    <text evidence="5">Quinol/quinone metabolism; menaquinone biosynthesis.</text>
</comment>
<keyword evidence="5" id="KW-0464">Manganese</keyword>
<dbReference type="EC" id="2.2.1.9" evidence="5"/>
<accession>A0A916NPK8</accession>
<dbReference type="GO" id="GO:0030145">
    <property type="term" value="F:manganese ion binding"/>
    <property type="evidence" value="ECO:0007669"/>
    <property type="project" value="UniProtKB-UniRule"/>
</dbReference>
<evidence type="ECO:0000256" key="1">
    <source>
        <dbReference type="ARBA" id="ARBA00022679"/>
    </source>
</evidence>
<comment type="cofactor">
    <cofactor evidence="5">
        <name>thiamine diphosphate</name>
        <dbReference type="ChEBI" id="CHEBI:58937"/>
    </cofactor>
    <text evidence="5">Binds 1 thiamine pyrophosphate per subunit.</text>
</comment>
<dbReference type="GO" id="GO:0070204">
    <property type="term" value="F:2-succinyl-5-enolpyruvyl-6-hydroxy-3-cyclohexene-1-carboxylic-acid synthase activity"/>
    <property type="evidence" value="ECO:0007669"/>
    <property type="project" value="UniProtKB-UniRule"/>
</dbReference>
<comment type="catalytic activity">
    <reaction evidence="5">
        <text>isochorismate + 2-oxoglutarate + H(+) = 5-enolpyruvoyl-6-hydroxy-2-succinyl-cyclohex-3-ene-1-carboxylate + CO2</text>
        <dbReference type="Rhea" id="RHEA:25593"/>
        <dbReference type="ChEBI" id="CHEBI:15378"/>
        <dbReference type="ChEBI" id="CHEBI:16526"/>
        <dbReference type="ChEBI" id="CHEBI:16810"/>
        <dbReference type="ChEBI" id="CHEBI:29780"/>
        <dbReference type="ChEBI" id="CHEBI:58818"/>
        <dbReference type="EC" id="2.2.1.9"/>
    </reaction>
</comment>
<dbReference type="AlphaFoldDB" id="A0A916NPK8"/>